<accession>A0A1N6I458</accession>
<keyword evidence="6 10" id="KW-0812">Transmembrane</keyword>
<dbReference type="STRING" id="28230.SAMN05878443_2290"/>
<comment type="similarity">
    <text evidence="3 10">Belongs to the FliL family.</text>
</comment>
<dbReference type="GO" id="GO:0071978">
    <property type="term" value="P:bacterial-type flagellum-dependent swarming motility"/>
    <property type="evidence" value="ECO:0007669"/>
    <property type="project" value="TreeGrafter"/>
</dbReference>
<dbReference type="EMBL" id="FSRN01000001">
    <property type="protein sequence ID" value="SIO26749.1"/>
    <property type="molecule type" value="Genomic_DNA"/>
</dbReference>
<evidence type="ECO:0000313" key="12">
    <source>
        <dbReference type="Proteomes" id="UP000184758"/>
    </source>
</evidence>
<sequence length="164" mass="18237">MASEKAKPTKKSKTTKGTKGKKKKLWVVSIFFAIVIIGVVSYGFTSGKAQVIISDLFKEEIVETTVPLEEFLINLDSGTSIKKTFLKIELSLHSSKEGAGEKLTANMAQIRDSVITVLRNKTEDTVFKEEDNKLLIKQELIEAVNVKMDEDLVDAIFITNIVTQ</sequence>
<evidence type="ECO:0000256" key="9">
    <source>
        <dbReference type="ARBA" id="ARBA00023136"/>
    </source>
</evidence>
<dbReference type="Pfam" id="PF03748">
    <property type="entry name" value="FliL"/>
    <property type="match status" value="1"/>
</dbReference>
<evidence type="ECO:0000256" key="5">
    <source>
        <dbReference type="ARBA" id="ARBA00022500"/>
    </source>
</evidence>
<keyword evidence="4 10" id="KW-1003">Cell membrane</keyword>
<dbReference type="OrthoDB" id="2156763at2"/>
<comment type="subcellular location">
    <subcellularLocation>
        <location evidence="2">Cell membrane</location>
        <topology evidence="2">Single-pass membrane protein</topology>
    </subcellularLocation>
</comment>
<dbReference type="RefSeq" id="WP_034546267.1">
    <property type="nucleotide sequence ID" value="NZ_FSRN01000001.1"/>
</dbReference>
<protein>
    <recommendedName>
        <fullName evidence="10">Flagellar protein FliL</fullName>
    </recommendedName>
</protein>
<evidence type="ECO:0000256" key="8">
    <source>
        <dbReference type="ARBA" id="ARBA00022989"/>
    </source>
</evidence>
<keyword evidence="8 10" id="KW-1133">Transmembrane helix</keyword>
<name>A0A1N6I458_9LACT</name>
<dbReference type="AlphaFoldDB" id="A0A1N6I458"/>
<evidence type="ECO:0000256" key="2">
    <source>
        <dbReference type="ARBA" id="ARBA00004162"/>
    </source>
</evidence>
<evidence type="ECO:0000256" key="6">
    <source>
        <dbReference type="ARBA" id="ARBA00022692"/>
    </source>
</evidence>
<proteinExistence type="inferred from homology"/>
<evidence type="ECO:0000256" key="10">
    <source>
        <dbReference type="RuleBase" id="RU364125"/>
    </source>
</evidence>
<gene>
    <name evidence="11" type="ORF">SAMN05878443_2290</name>
</gene>
<dbReference type="InterPro" id="IPR005503">
    <property type="entry name" value="FliL"/>
</dbReference>
<evidence type="ECO:0000256" key="3">
    <source>
        <dbReference type="ARBA" id="ARBA00008281"/>
    </source>
</evidence>
<organism evidence="11 12">
    <name type="scientific">Carnobacterium alterfunditum</name>
    <dbReference type="NCBI Taxonomy" id="28230"/>
    <lineage>
        <taxon>Bacteria</taxon>
        <taxon>Bacillati</taxon>
        <taxon>Bacillota</taxon>
        <taxon>Bacilli</taxon>
        <taxon>Lactobacillales</taxon>
        <taxon>Carnobacteriaceae</taxon>
        <taxon>Carnobacterium</taxon>
    </lineage>
</organism>
<evidence type="ECO:0000313" key="11">
    <source>
        <dbReference type="EMBL" id="SIO26749.1"/>
    </source>
</evidence>
<dbReference type="GO" id="GO:0005886">
    <property type="term" value="C:plasma membrane"/>
    <property type="evidence" value="ECO:0007669"/>
    <property type="project" value="UniProtKB-SubCell"/>
</dbReference>
<keyword evidence="11" id="KW-0966">Cell projection</keyword>
<dbReference type="PANTHER" id="PTHR35091">
    <property type="entry name" value="FLAGELLAR PROTEIN FLIL"/>
    <property type="match status" value="1"/>
</dbReference>
<evidence type="ECO:0000256" key="7">
    <source>
        <dbReference type="ARBA" id="ARBA00022779"/>
    </source>
</evidence>
<dbReference type="GO" id="GO:0006935">
    <property type="term" value="P:chemotaxis"/>
    <property type="evidence" value="ECO:0007669"/>
    <property type="project" value="UniProtKB-KW"/>
</dbReference>
<dbReference type="PANTHER" id="PTHR35091:SF2">
    <property type="entry name" value="FLAGELLAR PROTEIN FLIL"/>
    <property type="match status" value="1"/>
</dbReference>
<comment type="function">
    <text evidence="1 10">Controls the rotational direction of flagella during chemotaxis.</text>
</comment>
<keyword evidence="7 10" id="KW-0283">Flagellar rotation</keyword>
<reference evidence="12" key="1">
    <citation type="submission" date="2016-11" db="EMBL/GenBank/DDBJ databases">
        <authorList>
            <person name="Varghese N."/>
            <person name="Submissions S."/>
        </authorList>
    </citation>
    <scope>NUCLEOTIDE SEQUENCE [LARGE SCALE GENOMIC DNA]</scope>
    <source>
        <strain evidence="12">313</strain>
    </source>
</reference>
<dbReference type="Proteomes" id="UP000184758">
    <property type="component" value="Unassembled WGS sequence"/>
</dbReference>
<keyword evidence="11" id="KW-0969">Cilium</keyword>
<evidence type="ECO:0000256" key="1">
    <source>
        <dbReference type="ARBA" id="ARBA00002254"/>
    </source>
</evidence>
<keyword evidence="11" id="KW-0282">Flagellum</keyword>
<dbReference type="eggNOG" id="COG1580">
    <property type="taxonomic scope" value="Bacteria"/>
</dbReference>
<keyword evidence="12" id="KW-1185">Reference proteome</keyword>
<keyword evidence="5 10" id="KW-0145">Chemotaxis</keyword>
<feature type="transmembrane region" description="Helical" evidence="10">
    <location>
        <begin position="25"/>
        <end position="44"/>
    </location>
</feature>
<evidence type="ECO:0000256" key="4">
    <source>
        <dbReference type="ARBA" id="ARBA00022475"/>
    </source>
</evidence>
<keyword evidence="9 10" id="KW-0472">Membrane</keyword>
<dbReference type="GO" id="GO:0009425">
    <property type="term" value="C:bacterial-type flagellum basal body"/>
    <property type="evidence" value="ECO:0007669"/>
    <property type="project" value="InterPro"/>
</dbReference>